<dbReference type="RefSeq" id="WP_319931649.1">
    <property type="nucleotide sequence ID" value="NZ_VCDN01000116.1"/>
</dbReference>
<evidence type="ECO:0000313" key="1">
    <source>
        <dbReference type="EMBL" id="MDX7989281.1"/>
    </source>
</evidence>
<gene>
    <name evidence="1" type="ORF">FE392_18565</name>
</gene>
<accession>A0ABU4SEW9</accession>
<protein>
    <submittedName>
        <fullName evidence="1">Uncharacterized protein</fullName>
    </submittedName>
</protein>
<dbReference type="Proteomes" id="UP001271890">
    <property type="component" value="Unassembled WGS sequence"/>
</dbReference>
<dbReference type="EMBL" id="VCDN01000116">
    <property type="protein sequence ID" value="MDX7989281.1"/>
    <property type="molecule type" value="Genomic_DNA"/>
</dbReference>
<sequence>MMIFSHFSYSINEKIELIEVLGLKLSQSNGMGTIEACKKWDLSTGDIYNIFKISNKYEYNPHREFDYAPCNMEGRVSFNGKIWDFYINGGGITTLENNNDTIYLGCNSKKCDHFFIFPFDDTNS</sequence>
<name>A0ABU4SEW9_9GAMM</name>
<organism evidence="1 2">
    <name type="scientific">Xenorhabdus santafensis</name>
    <dbReference type="NCBI Taxonomy" id="2582833"/>
    <lineage>
        <taxon>Bacteria</taxon>
        <taxon>Pseudomonadati</taxon>
        <taxon>Pseudomonadota</taxon>
        <taxon>Gammaproteobacteria</taxon>
        <taxon>Enterobacterales</taxon>
        <taxon>Morganellaceae</taxon>
        <taxon>Xenorhabdus</taxon>
    </lineage>
</organism>
<evidence type="ECO:0000313" key="2">
    <source>
        <dbReference type="Proteomes" id="UP001271890"/>
    </source>
</evidence>
<reference evidence="2" key="1">
    <citation type="journal article" date="2024" name="Toxins">
        <title>Genome Sequence Analysis of Native Xenorhabdus Strains Isolated from Entomopathogenic Nematodes in Argentina.</title>
        <authorList>
            <person name="Palma L."/>
            <person name="Frizzo L."/>
            <person name="Kaiser S."/>
            <person name="Berry C."/>
            <person name="Caballero P."/>
            <person name="Bode H.B."/>
            <person name="Del Valle E.E."/>
        </authorList>
    </citation>
    <scope>NUCLEOTIDE SEQUENCE [LARGE SCALE GENOMIC DNA]</scope>
    <source>
        <strain evidence="2">12</strain>
    </source>
</reference>
<keyword evidence="2" id="KW-1185">Reference proteome</keyword>
<proteinExistence type="predicted"/>
<comment type="caution">
    <text evidence="1">The sequence shown here is derived from an EMBL/GenBank/DDBJ whole genome shotgun (WGS) entry which is preliminary data.</text>
</comment>